<evidence type="ECO:0000313" key="1">
    <source>
        <dbReference type="EMBL" id="KFN10456.1"/>
    </source>
</evidence>
<proteinExistence type="predicted"/>
<keyword evidence="2" id="KW-1185">Reference proteome</keyword>
<dbReference type="AlphaFoldDB" id="A0A091A2C7"/>
<evidence type="ECO:0000313" key="2">
    <source>
        <dbReference type="Proteomes" id="UP000029278"/>
    </source>
</evidence>
<reference evidence="1 2" key="1">
    <citation type="submission" date="2014-04" db="EMBL/GenBank/DDBJ databases">
        <authorList>
            <person name="Bishop-Lilly K.A."/>
            <person name="Broomall S.M."/>
            <person name="Chain P.S."/>
            <person name="Chertkov O."/>
            <person name="Coyne S.R."/>
            <person name="Daligault H.E."/>
            <person name="Davenport K.W."/>
            <person name="Erkkila T."/>
            <person name="Frey K.G."/>
            <person name="Gibbons H.S."/>
            <person name="Gu W."/>
            <person name="Jaissle J."/>
            <person name="Johnson S.L."/>
            <person name="Koroleva G.I."/>
            <person name="Ladner J.T."/>
            <person name="Lo C.-C."/>
            <person name="Minogue T.D."/>
            <person name="Munk C."/>
            <person name="Palacios G.F."/>
            <person name="Redden C.L."/>
            <person name="Rosenzweig C.N."/>
            <person name="Scholz M.B."/>
            <person name="Teshima H."/>
            <person name="Xu Y."/>
        </authorList>
    </citation>
    <scope>NUCLEOTIDE SEQUENCE [LARGE SCALE GENOMIC DNA]</scope>
    <source>
        <strain evidence="1 2">8244</strain>
    </source>
</reference>
<gene>
    <name evidence="1" type="ORF">DJ90_744</name>
</gene>
<comment type="caution">
    <text evidence="1">The sequence shown here is derived from an EMBL/GenBank/DDBJ whole genome shotgun (WGS) entry which is preliminary data.</text>
</comment>
<dbReference type="EMBL" id="JMQA01000018">
    <property type="protein sequence ID" value="KFN10456.1"/>
    <property type="molecule type" value="Genomic_DNA"/>
</dbReference>
<dbReference type="Proteomes" id="UP000029278">
    <property type="component" value="Unassembled WGS sequence"/>
</dbReference>
<organism evidence="1 2">
    <name type="scientific">Paenibacillus macerans</name>
    <name type="common">Bacillus macerans</name>
    <dbReference type="NCBI Taxonomy" id="44252"/>
    <lineage>
        <taxon>Bacteria</taxon>
        <taxon>Bacillati</taxon>
        <taxon>Bacillota</taxon>
        <taxon>Bacilli</taxon>
        <taxon>Bacillales</taxon>
        <taxon>Paenibacillaceae</taxon>
        <taxon>Paenibacillus</taxon>
    </lineage>
</organism>
<accession>A0A091A2C7</accession>
<protein>
    <submittedName>
        <fullName evidence="1">Uncharacterized protein</fullName>
    </submittedName>
</protein>
<sequence>MPPVLLLLMFIIGIHQILKVSIQAIEPLVPYMTIGIQPFVHFLKRLRPQLINPAIRVCLHIHDSCIKKHAEMLGYLRLPQLKAIGYSPDSKGAFTQ</sequence>
<name>A0A091A2C7_PAEMA</name>
<dbReference type="HOGENOM" id="CLU_2357060_0_0_9"/>